<comment type="caution">
    <text evidence="1">The sequence shown here is derived from an EMBL/GenBank/DDBJ whole genome shotgun (WGS) entry which is preliminary data.</text>
</comment>
<protein>
    <submittedName>
        <fullName evidence="1">Uncharacterized protein</fullName>
    </submittedName>
</protein>
<dbReference type="EMBL" id="JRRC01410379">
    <property type="protein sequence ID" value="KHG04369.1"/>
    <property type="molecule type" value="Genomic_DNA"/>
</dbReference>
<organism evidence="1 2">
    <name type="scientific">Gossypium arboreum</name>
    <name type="common">Tree cotton</name>
    <name type="synonym">Gossypium nanking</name>
    <dbReference type="NCBI Taxonomy" id="29729"/>
    <lineage>
        <taxon>Eukaryota</taxon>
        <taxon>Viridiplantae</taxon>
        <taxon>Streptophyta</taxon>
        <taxon>Embryophyta</taxon>
        <taxon>Tracheophyta</taxon>
        <taxon>Spermatophyta</taxon>
        <taxon>Magnoliopsida</taxon>
        <taxon>eudicotyledons</taxon>
        <taxon>Gunneridae</taxon>
        <taxon>Pentapetalae</taxon>
        <taxon>rosids</taxon>
        <taxon>malvids</taxon>
        <taxon>Malvales</taxon>
        <taxon>Malvaceae</taxon>
        <taxon>Malvoideae</taxon>
        <taxon>Gossypium</taxon>
    </lineage>
</organism>
<evidence type="ECO:0000313" key="2">
    <source>
        <dbReference type="Proteomes" id="UP000032142"/>
    </source>
</evidence>
<accession>A0A0B0MY08</accession>
<gene>
    <name evidence="1" type="ORF">F383_30047</name>
</gene>
<evidence type="ECO:0000313" key="1">
    <source>
        <dbReference type="EMBL" id="KHG04369.1"/>
    </source>
</evidence>
<reference evidence="2" key="1">
    <citation type="submission" date="2014-09" db="EMBL/GenBank/DDBJ databases">
        <authorList>
            <person name="Mudge J."/>
            <person name="Ramaraj T."/>
            <person name="Lindquist I.E."/>
            <person name="Bharti A.K."/>
            <person name="Sundararajan A."/>
            <person name="Cameron C.T."/>
            <person name="Woodward J.E."/>
            <person name="May G.D."/>
            <person name="Brubaker C."/>
            <person name="Broadhvest J."/>
            <person name="Wilkins T.A."/>
        </authorList>
    </citation>
    <scope>NUCLEOTIDE SEQUENCE</scope>
    <source>
        <strain evidence="2">cv. AKA8401</strain>
    </source>
</reference>
<sequence length="36" mass="4259">MVTLSPIQVALHRHRLHKIRHSIYPNTKALTYSTFQ</sequence>
<name>A0A0B0MY08_GOSAR</name>
<dbReference type="AlphaFoldDB" id="A0A0B0MY08"/>
<proteinExistence type="predicted"/>
<keyword evidence="2" id="KW-1185">Reference proteome</keyword>
<dbReference type="Proteomes" id="UP000032142">
    <property type="component" value="Unassembled WGS sequence"/>
</dbReference>